<feature type="signal peptide" evidence="2">
    <location>
        <begin position="1"/>
        <end position="19"/>
    </location>
</feature>
<evidence type="ECO:0000313" key="4">
    <source>
        <dbReference type="Proteomes" id="UP001187471"/>
    </source>
</evidence>
<keyword evidence="2" id="KW-0732">Signal</keyword>
<evidence type="ECO:0000256" key="1">
    <source>
        <dbReference type="SAM" id="MobiDB-lite"/>
    </source>
</evidence>
<proteinExistence type="predicted"/>
<gene>
    <name evidence="3" type="ORF">RJ640_019851</name>
</gene>
<accession>A0AA88UQG3</accession>
<dbReference type="EMBL" id="JAVXUO010000638">
    <property type="protein sequence ID" value="KAK2990571.1"/>
    <property type="molecule type" value="Genomic_DNA"/>
</dbReference>
<name>A0AA88UQG3_9ASTE</name>
<comment type="caution">
    <text evidence="3">The sequence shown here is derived from an EMBL/GenBank/DDBJ whole genome shotgun (WGS) entry which is preliminary data.</text>
</comment>
<dbReference type="Proteomes" id="UP001187471">
    <property type="component" value="Unassembled WGS sequence"/>
</dbReference>
<reference evidence="3" key="1">
    <citation type="submission" date="2022-12" db="EMBL/GenBank/DDBJ databases">
        <title>Draft genome assemblies for two species of Escallonia (Escalloniales).</title>
        <authorList>
            <person name="Chanderbali A."/>
            <person name="Dervinis C."/>
            <person name="Anghel I."/>
            <person name="Soltis D."/>
            <person name="Soltis P."/>
            <person name="Zapata F."/>
        </authorList>
    </citation>
    <scope>NUCLEOTIDE SEQUENCE</scope>
    <source>
        <strain evidence="3">UCBG92.1500</strain>
        <tissue evidence="3">Leaf</tissue>
    </source>
</reference>
<evidence type="ECO:0000256" key="2">
    <source>
        <dbReference type="SAM" id="SignalP"/>
    </source>
</evidence>
<feature type="region of interest" description="Disordered" evidence="1">
    <location>
        <begin position="38"/>
        <end position="125"/>
    </location>
</feature>
<feature type="chain" id="PRO_5041693301" evidence="2">
    <location>
        <begin position="20"/>
        <end position="257"/>
    </location>
</feature>
<protein>
    <submittedName>
        <fullName evidence="3">Uncharacterized protein</fullName>
    </submittedName>
</protein>
<organism evidence="3 4">
    <name type="scientific">Escallonia rubra</name>
    <dbReference type="NCBI Taxonomy" id="112253"/>
    <lineage>
        <taxon>Eukaryota</taxon>
        <taxon>Viridiplantae</taxon>
        <taxon>Streptophyta</taxon>
        <taxon>Embryophyta</taxon>
        <taxon>Tracheophyta</taxon>
        <taxon>Spermatophyta</taxon>
        <taxon>Magnoliopsida</taxon>
        <taxon>eudicotyledons</taxon>
        <taxon>Gunneridae</taxon>
        <taxon>Pentapetalae</taxon>
        <taxon>asterids</taxon>
        <taxon>campanulids</taxon>
        <taxon>Escalloniales</taxon>
        <taxon>Escalloniaceae</taxon>
        <taxon>Escallonia</taxon>
    </lineage>
</organism>
<evidence type="ECO:0000313" key="3">
    <source>
        <dbReference type="EMBL" id="KAK2990571.1"/>
    </source>
</evidence>
<keyword evidence="4" id="KW-1185">Reference proteome</keyword>
<feature type="non-terminal residue" evidence="3">
    <location>
        <position position="1"/>
    </location>
</feature>
<sequence length="257" mass="24375">MGWVTTGWLSRLFLRCGDRAVCSNSCLDARKLIMGPGGPGGGGGGGPGGGGGGGPGGFGGGGGPGGFGGGGGPGGFGGGGGPGGFGGGGGPGGFGGGGGPGGFGGPGGPGGFGGPGGPGGFGGPGWGPGPGGFFGGFGNVCPVSAAVGCCKIVSVGPVVMDLLADPVLTEVLIYEELRNLGKPKQNENPRVDVSTALNLLHSISSNAAASVRALQPRFEATATAVRMHNFDFREGGVMSDSVKSKRQMALFAIVRGK</sequence>
<dbReference type="AlphaFoldDB" id="A0AA88UQG3"/>